<dbReference type="Gene3D" id="3.30.40.10">
    <property type="entry name" value="Zinc/RING finger domain, C3HC4 (zinc finger)"/>
    <property type="match status" value="1"/>
</dbReference>
<sequence>MSFTCPICLDDDRTNIESIGTLQPCNHKFHRDCLRRWHLYAHDLVCPICRVESDILLVRLSDDQSMAPIRVDLKKGFDAKRVMEYEQQEEEFLRRFNDALRIGSRQERLVLTQCNICGGSEAQLDKACHSCGTLFHESCLRSLACEVGDPSSWQQCVECRDPVNQFRRSHAGHGSGSSNRRLQMPDEMTRLREVKTKIQEHVRRVLKEFYQDIDRDNPRIKIDKKHFTDINKQVSRKLYRISNYRYLRGIIDYDLEAQKEVRLELRKLGYIDV</sequence>
<dbReference type="OrthoDB" id="8062037at2759"/>
<dbReference type="EMBL" id="BDGX01000009">
    <property type="protein sequence ID" value="GAV48439.1"/>
    <property type="molecule type" value="Genomic_DNA"/>
</dbReference>
<accession>A0A1Q2ZYD0</accession>
<dbReference type="InterPro" id="IPR001841">
    <property type="entry name" value="Znf_RING"/>
</dbReference>
<evidence type="ECO:0000313" key="3">
    <source>
        <dbReference type="EMBL" id="GAV48439.1"/>
    </source>
</evidence>
<dbReference type="PROSITE" id="PS50089">
    <property type="entry name" value="ZF_RING_2"/>
    <property type="match status" value="1"/>
</dbReference>
<feature type="domain" description="RING-type" evidence="2">
    <location>
        <begin position="5"/>
        <end position="50"/>
    </location>
</feature>
<dbReference type="GO" id="GO:0005634">
    <property type="term" value="C:nucleus"/>
    <property type="evidence" value="ECO:0007669"/>
    <property type="project" value="EnsemblFungi"/>
</dbReference>
<dbReference type="Pfam" id="PF13639">
    <property type="entry name" value="zf-RING_2"/>
    <property type="match status" value="1"/>
</dbReference>
<evidence type="ECO:0000313" key="4">
    <source>
        <dbReference type="Proteomes" id="UP000187013"/>
    </source>
</evidence>
<dbReference type="GO" id="GO:0045471">
    <property type="term" value="P:response to ethanol"/>
    <property type="evidence" value="ECO:0007669"/>
    <property type="project" value="EnsemblFungi"/>
</dbReference>
<keyword evidence="1" id="KW-0862">Zinc</keyword>
<dbReference type="GO" id="GO:0008270">
    <property type="term" value="F:zinc ion binding"/>
    <property type="evidence" value="ECO:0007669"/>
    <property type="project" value="UniProtKB-KW"/>
</dbReference>
<name>A0A1Q2ZYD0_ZYGRO</name>
<keyword evidence="1" id="KW-0479">Metal-binding</keyword>
<dbReference type="SUPFAM" id="SSF57850">
    <property type="entry name" value="RING/U-box"/>
    <property type="match status" value="1"/>
</dbReference>
<proteinExistence type="predicted"/>
<dbReference type="GO" id="GO:0005737">
    <property type="term" value="C:cytoplasm"/>
    <property type="evidence" value="ECO:0007669"/>
    <property type="project" value="EnsemblFungi"/>
</dbReference>
<keyword evidence="1" id="KW-0863">Zinc-finger</keyword>
<dbReference type="AlphaFoldDB" id="A0A1Q2ZYD0"/>
<dbReference type="OMA" id="QEINICC"/>
<dbReference type="InterPro" id="IPR013083">
    <property type="entry name" value="Znf_RING/FYVE/PHD"/>
</dbReference>
<gene>
    <name evidence="3" type="ORF">ZYGR_0I07360</name>
</gene>
<evidence type="ECO:0000259" key="2">
    <source>
        <dbReference type="PROSITE" id="PS50089"/>
    </source>
</evidence>
<dbReference type="SMART" id="SM00184">
    <property type="entry name" value="RING"/>
    <property type="match status" value="2"/>
</dbReference>
<comment type="caution">
    <text evidence="3">The sequence shown here is derived from an EMBL/GenBank/DDBJ whole genome shotgun (WGS) entry which is preliminary data.</text>
</comment>
<dbReference type="Proteomes" id="UP000187013">
    <property type="component" value="Unassembled WGS sequence"/>
</dbReference>
<organism evidence="3 4">
    <name type="scientific">Zygosaccharomyces rouxii</name>
    <dbReference type="NCBI Taxonomy" id="4956"/>
    <lineage>
        <taxon>Eukaryota</taxon>
        <taxon>Fungi</taxon>
        <taxon>Dikarya</taxon>
        <taxon>Ascomycota</taxon>
        <taxon>Saccharomycotina</taxon>
        <taxon>Saccharomycetes</taxon>
        <taxon>Saccharomycetales</taxon>
        <taxon>Saccharomycetaceae</taxon>
        <taxon>Zygosaccharomyces</taxon>
    </lineage>
</organism>
<dbReference type="GO" id="GO:0000921">
    <property type="term" value="P:septin ring assembly"/>
    <property type="evidence" value="ECO:0007669"/>
    <property type="project" value="EnsemblFungi"/>
</dbReference>
<protein>
    <recommendedName>
        <fullName evidence="2">RING-type domain-containing protein</fullName>
    </recommendedName>
</protein>
<dbReference type="GO" id="GO:0016567">
    <property type="term" value="P:protein ubiquitination"/>
    <property type="evidence" value="ECO:0007669"/>
    <property type="project" value="EnsemblFungi"/>
</dbReference>
<dbReference type="eggNOG" id="KOG0800">
    <property type="taxonomic scope" value="Eukaryota"/>
</dbReference>
<dbReference type="GO" id="GO:0004842">
    <property type="term" value="F:ubiquitin-protein transferase activity"/>
    <property type="evidence" value="ECO:0007669"/>
    <property type="project" value="EnsemblFungi"/>
</dbReference>
<evidence type="ECO:0000256" key="1">
    <source>
        <dbReference type="PROSITE-ProRule" id="PRU00175"/>
    </source>
</evidence>
<reference evidence="3 4" key="1">
    <citation type="submission" date="2016-08" db="EMBL/GenBank/DDBJ databases">
        <title>Draft genome sequence of allopolyploid Zygosaccharomyces rouxii.</title>
        <authorList>
            <person name="Watanabe J."/>
            <person name="Uehara K."/>
            <person name="Mogi Y."/>
            <person name="Tsukioka Y."/>
        </authorList>
    </citation>
    <scope>NUCLEOTIDE SEQUENCE [LARGE SCALE GENOMIC DNA]</scope>
    <source>
        <strain evidence="3 4">NBRC 110957</strain>
    </source>
</reference>